<feature type="region of interest" description="Disordered" evidence="3">
    <location>
        <begin position="179"/>
        <end position="216"/>
    </location>
</feature>
<evidence type="ECO:0000313" key="4">
    <source>
        <dbReference type="EMBL" id="MFH4980959.1"/>
    </source>
</evidence>
<comment type="similarity">
    <text evidence="1">Belongs to the NCBP3 family.</text>
</comment>
<dbReference type="AlphaFoldDB" id="A0ABD6EUK3"/>
<feature type="compositionally biased region" description="Basic and acidic residues" evidence="3">
    <location>
        <begin position="206"/>
        <end position="216"/>
    </location>
</feature>
<feature type="region of interest" description="Disordered" evidence="3">
    <location>
        <begin position="386"/>
        <end position="450"/>
    </location>
</feature>
<evidence type="ECO:0000256" key="3">
    <source>
        <dbReference type="SAM" id="MobiDB-lite"/>
    </source>
</evidence>
<dbReference type="PANTHER" id="PTHR16291">
    <property type="entry name" value="NUCLEAR CAP-BINDING PROTEIN SUBUNIT 3"/>
    <property type="match status" value="1"/>
</dbReference>
<feature type="region of interest" description="Disordered" evidence="3">
    <location>
        <begin position="326"/>
        <end position="360"/>
    </location>
</feature>
<evidence type="ECO:0000313" key="5">
    <source>
        <dbReference type="Proteomes" id="UP001608902"/>
    </source>
</evidence>
<dbReference type="PANTHER" id="PTHR16291:SF0">
    <property type="entry name" value="NUCLEAR CAP-BINDING PROTEIN SUBUNIT 3"/>
    <property type="match status" value="1"/>
</dbReference>
<dbReference type="InterPro" id="IPR019416">
    <property type="entry name" value="NCBP3"/>
</dbReference>
<comment type="caution">
    <text evidence="4">The sequence shown here is derived from an EMBL/GenBank/DDBJ whole genome shotgun (WGS) entry which is preliminary data.</text>
</comment>
<reference evidence="4 5" key="1">
    <citation type="submission" date="2024-08" db="EMBL/GenBank/DDBJ databases">
        <title>Gnathostoma spinigerum genome.</title>
        <authorList>
            <person name="Gonzalez-Bertolin B."/>
            <person name="Monzon S."/>
            <person name="Zaballos A."/>
            <person name="Jimenez P."/>
            <person name="Dekumyoy P."/>
            <person name="Varona S."/>
            <person name="Cuesta I."/>
            <person name="Sumanam S."/>
            <person name="Adisakwattana P."/>
            <person name="Gasser R.B."/>
            <person name="Hernandez-Gonzalez A."/>
            <person name="Young N.D."/>
            <person name="Perteguer M.J."/>
        </authorList>
    </citation>
    <scope>NUCLEOTIDE SEQUENCE [LARGE SCALE GENOMIC DNA]</scope>
    <source>
        <strain evidence="4">AL3</strain>
        <tissue evidence="4">Liver</tissue>
    </source>
</reference>
<feature type="region of interest" description="Disordered" evidence="3">
    <location>
        <begin position="29"/>
        <end position="51"/>
    </location>
</feature>
<keyword evidence="5" id="KW-1185">Reference proteome</keyword>
<evidence type="ECO:0000256" key="2">
    <source>
        <dbReference type="ARBA" id="ARBA00019876"/>
    </source>
</evidence>
<feature type="compositionally biased region" description="Basic and acidic residues" evidence="3">
    <location>
        <begin position="388"/>
        <end position="397"/>
    </location>
</feature>
<gene>
    <name evidence="4" type="ORF">AB6A40_007668</name>
</gene>
<sequence length="450" mass="51789">MVSFWNRWIDLSDAAKLIGETGVCLRERIRYPSPSPERSPPHHRRKDRSRSPLFRRHSRLRNRVESVNEKRAQRARRFGIEQLDKELVISEDEVEDLYRSMDVDGSSYEYRLNTVYVRGVDGLTIYQIEKIFAEFAPSAVEMIDSTCCNVFWSGPDARYIVAKMLLEMTKPLKRIRSKRVAEDGEVAEESEEEEGEMKEEQGDDVTINRETDRKEGNVETCRSTASCIEVDVGKVNVPPGKWRIITKHVGNRRLLIVRFSQKEDIRAGRTSLAGVRQTANTDTVDRDGFSYKWTNKRDRVRPGLNVFDEKGEELDWDYEHDTRFYEDSNTSKEQPSEDGSTKPSNDGGPEEFLLGERKVRSRGRGTKKLKTFLNSDVGCSLAADEEETKLKAKHVPEVSEPNWRATDDDDDCDLSDDRDPSPTPQPWDAKRSSVHLRTSFGGRPSRRFNE</sequence>
<feature type="compositionally biased region" description="Polar residues" evidence="3">
    <location>
        <begin position="331"/>
        <end position="344"/>
    </location>
</feature>
<feature type="compositionally biased region" description="Acidic residues" evidence="3">
    <location>
        <begin position="183"/>
        <end position="203"/>
    </location>
</feature>
<organism evidence="4 5">
    <name type="scientific">Gnathostoma spinigerum</name>
    <dbReference type="NCBI Taxonomy" id="75299"/>
    <lineage>
        <taxon>Eukaryota</taxon>
        <taxon>Metazoa</taxon>
        <taxon>Ecdysozoa</taxon>
        <taxon>Nematoda</taxon>
        <taxon>Chromadorea</taxon>
        <taxon>Rhabditida</taxon>
        <taxon>Spirurina</taxon>
        <taxon>Gnathostomatomorpha</taxon>
        <taxon>Gnathostomatoidea</taxon>
        <taxon>Gnathostomatidae</taxon>
        <taxon>Gnathostoma</taxon>
    </lineage>
</organism>
<feature type="compositionally biased region" description="Basic residues" evidence="3">
    <location>
        <begin position="41"/>
        <end position="51"/>
    </location>
</feature>
<dbReference type="EMBL" id="JBGFUD010006385">
    <property type="protein sequence ID" value="MFH4980959.1"/>
    <property type="molecule type" value="Genomic_DNA"/>
</dbReference>
<evidence type="ECO:0000256" key="1">
    <source>
        <dbReference type="ARBA" id="ARBA00006069"/>
    </source>
</evidence>
<protein>
    <recommendedName>
        <fullName evidence="2">Nuclear cap-binding protein subunit 3</fullName>
    </recommendedName>
</protein>
<dbReference type="Proteomes" id="UP001608902">
    <property type="component" value="Unassembled WGS sequence"/>
</dbReference>
<name>A0ABD6EUK3_9BILA</name>
<proteinExistence type="inferred from homology"/>
<accession>A0ABD6EUK3</accession>